<comment type="caution">
    <text evidence="1">The sequence shown here is derived from an EMBL/GenBank/DDBJ whole genome shotgun (WGS) entry which is preliminary data.</text>
</comment>
<proteinExistence type="predicted"/>
<dbReference type="EMBL" id="CM042032">
    <property type="protein sequence ID" value="KAI3775851.1"/>
    <property type="molecule type" value="Genomic_DNA"/>
</dbReference>
<reference evidence="1 2" key="2">
    <citation type="journal article" date="2022" name="Mol. Ecol. Resour.">
        <title>The genomes of chicory, endive, great burdock and yacon provide insights into Asteraceae paleo-polyploidization history and plant inulin production.</title>
        <authorList>
            <person name="Fan W."/>
            <person name="Wang S."/>
            <person name="Wang H."/>
            <person name="Wang A."/>
            <person name="Jiang F."/>
            <person name="Liu H."/>
            <person name="Zhao H."/>
            <person name="Xu D."/>
            <person name="Zhang Y."/>
        </authorList>
    </citation>
    <scope>NUCLEOTIDE SEQUENCE [LARGE SCALE GENOMIC DNA]</scope>
    <source>
        <strain evidence="2">cv. Yunnan</strain>
        <tissue evidence="1">Leaves</tissue>
    </source>
</reference>
<protein>
    <submittedName>
        <fullName evidence="1">Uncharacterized protein</fullName>
    </submittedName>
</protein>
<name>A0ACB9FY19_9ASTR</name>
<dbReference type="Proteomes" id="UP001056120">
    <property type="component" value="Linkage Group LG15"/>
</dbReference>
<reference evidence="2" key="1">
    <citation type="journal article" date="2022" name="Mol. Ecol. Resour.">
        <title>The genomes of chicory, endive, great burdock and yacon provide insights into Asteraceae palaeo-polyploidization history and plant inulin production.</title>
        <authorList>
            <person name="Fan W."/>
            <person name="Wang S."/>
            <person name="Wang H."/>
            <person name="Wang A."/>
            <person name="Jiang F."/>
            <person name="Liu H."/>
            <person name="Zhao H."/>
            <person name="Xu D."/>
            <person name="Zhang Y."/>
        </authorList>
    </citation>
    <scope>NUCLEOTIDE SEQUENCE [LARGE SCALE GENOMIC DNA]</scope>
    <source>
        <strain evidence="2">cv. Yunnan</strain>
    </source>
</reference>
<evidence type="ECO:0000313" key="1">
    <source>
        <dbReference type="EMBL" id="KAI3775851.1"/>
    </source>
</evidence>
<sequence length="105" mass="11767">MPLDENETRKRGRQYATTPRNPNSQTPVYITNTFFTLKSKSSKQSEGLFLSNIRSGRLIELLPSPGLRVHVATILPSLNIRSGRLRAFAFARLESLCCFAPSLDV</sequence>
<evidence type="ECO:0000313" key="2">
    <source>
        <dbReference type="Proteomes" id="UP001056120"/>
    </source>
</evidence>
<gene>
    <name evidence="1" type="ORF">L1987_45607</name>
</gene>
<keyword evidence="2" id="KW-1185">Reference proteome</keyword>
<organism evidence="1 2">
    <name type="scientific">Smallanthus sonchifolius</name>
    <dbReference type="NCBI Taxonomy" id="185202"/>
    <lineage>
        <taxon>Eukaryota</taxon>
        <taxon>Viridiplantae</taxon>
        <taxon>Streptophyta</taxon>
        <taxon>Embryophyta</taxon>
        <taxon>Tracheophyta</taxon>
        <taxon>Spermatophyta</taxon>
        <taxon>Magnoliopsida</taxon>
        <taxon>eudicotyledons</taxon>
        <taxon>Gunneridae</taxon>
        <taxon>Pentapetalae</taxon>
        <taxon>asterids</taxon>
        <taxon>campanulids</taxon>
        <taxon>Asterales</taxon>
        <taxon>Asteraceae</taxon>
        <taxon>Asteroideae</taxon>
        <taxon>Heliantheae alliance</taxon>
        <taxon>Millerieae</taxon>
        <taxon>Smallanthus</taxon>
    </lineage>
</organism>
<accession>A0ACB9FY19</accession>